<keyword evidence="1" id="KW-1185">Reference proteome</keyword>
<dbReference type="RefSeq" id="XP_073803618.1">
    <property type="nucleotide sequence ID" value="XM_073947517.1"/>
</dbReference>
<name>A0AC58JAW3_DANRE</name>
<proteinExistence type="predicted"/>
<reference evidence="2" key="1">
    <citation type="submission" date="2025-08" db="UniProtKB">
        <authorList>
            <consortium name="RefSeq"/>
        </authorList>
    </citation>
    <scope>IDENTIFICATION</scope>
    <source>
        <strain evidence="2">Tuebingen</strain>
        <tissue evidence="2">Fibroblasts and whole tissue</tissue>
    </source>
</reference>
<accession>A0AC58JAW3</accession>
<dbReference type="Proteomes" id="UP000000437">
    <property type="component" value="Chromosome 4"/>
</dbReference>
<evidence type="ECO:0000313" key="2">
    <source>
        <dbReference type="RefSeq" id="XP_073803618.1"/>
    </source>
</evidence>
<organism evidence="1 2">
    <name type="scientific">Danio rerio</name>
    <name type="common">Zebrafish</name>
    <name type="synonym">Brachydanio rerio</name>
    <dbReference type="NCBI Taxonomy" id="7955"/>
    <lineage>
        <taxon>Eukaryota</taxon>
        <taxon>Metazoa</taxon>
        <taxon>Chordata</taxon>
        <taxon>Craniata</taxon>
        <taxon>Vertebrata</taxon>
        <taxon>Euteleostomi</taxon>
        <taxon>Actinopterygii</taxon>
        <taxon>Neopterygii</taxon>
        <taxon>Teleostei</taxon>
        <taxon>Ostariophysi</taxon>
        <taxon>Cypriniformes</taxon>
        <taxon>Danionidae</taxon>
        <taxon>Danioninae</taxon>
        <taxon>Danio</taxon>
    </lineage>
</organism>
<sequence>MSRVTKKKNPSLHQGEDNDEEEVQVVAEEAVGGKPAGVTEVSVAELASLLRAHMARTECCEMDRQRKYVNQERRFKALQHQFSLLQMEVQARTSPTTHLLDDDQEASGWSDANPLNSDGLPVTQVRQNNSDQTVDNIVLPPSLVPRLEKLNETDDVEHFLVTFQQIAVACRWNRSDWVWHLIPLLTGKARAAYVNMEVTESADYDKVKSAILKKNDINVETYRQRFRSLAVNPSESPKELYSRLKELFTKWIQPKGKTVEEVSEAIILEQYLRILSPELQVWIRERDPGSASEAASWADVFVAARGRSKPWTFKSGGENCSISMGQGRQKTEGQGKPYFGKAPGNLSLTSRRPPICHMCGQEGHIKPNCQKNSVQSMHLCFVPKKNPIPADSTALRMTVVESDGKLLSALIDTGSDQTLMDRRFVPPALIDQRNQLPIRCVHGDERLLPTASISMKVKGQAYVLKVGVSDSLPFPIILGRDLPVLFELLHPAQECNMVVTRSMAKPNEEHVHTLSTLPFFETEIETGVAEKRKTRREKIREKVKHNAFKPVSCHLPVDFQLPIDIIQMQQSDISLKECLSRSVDAEEEEEKPEDDKTVTFVRIKGILYRQIGPRRQLVVPQCVREVVLHLSHSVPWAGHLGKNKTIA</sequence>
<gene>
    <name evidence="2" type="primary">LOC141381651</name>
</gene>
<protein>
    <submittedName>
        <fullName evidence="2">Uncharacterized protein</fullName>
    </submittedName>
</protein>
<evidence type="ECO:0000313" key="1">
    <source>
        <dbReference type="Proteomes" id="UP000000437"/>
    </source>
</evidence>